<proteinExistence type="predicted"/>
<dbReference type="Pfam" id="PF00175">
    <property type="entry name" value="NAD_binding_1"/>
    <property type="match status" value="1"/>
</dbReference>
<dbReference type="InterPro" id="IPR017938">
    <property type="entry name" value="Riboflavin_synthase-like_b-brl"/>
</dbReference>
<dbReference type="Gene3D" id="2.40.30.10">
    <property type="entry name" value="Translation factors"/>
    <property type="match status" value="1"/>
</dbReference>
<dbReference type="Pfam" id="PF00970">
    <property type="entry name" value="FAD_binding_6"/>
    <property type="match status" value="1"/>
</dbReference>
<dbReference type="InterPro" id="IPR001433">
    <property type="entry name" value="OxRdtase_FAD/NAD-bd"/>
</dbReference>
<dbReference type="InterPro" id="IPR017927">
    <property type="entry name" value="FAD-bd_FR_type"/>
</dbReference>
<dbReference type="InterPro" id="IPR050415">
    <property type="entry name" value="MRET"/>
</dbReference>
<sequence length="221" mass="24751">MPHDATLMMRELVTHDVQRLLLSRPDGLDWLPGQGVELALDQEGFRDEWRPFTPTSLLEDRLLELTVKRYPEEDGVTEALHALEPGARLRVSDPFGSITYQGPGTFIAAGTGVTPFLAMLRRLAKDDTLAGHRLLLSNKSEADVICAKELRHYLGDDLVLTFTREREPGREGKRIDQSFLDANIGNRDGYFYVCGPDAFVSAINEALTTLGIRAEQLVYEH</sequence>
<dbReference type="PANTHER" id="PTHR47354:SF5">
    <property type="entry name" value="PROTEIN RFBI"/>
    <property type="match status" value="1"/>
</dbReference>
<dbReference type="PRINTS" id="PR00410">
    <property type="entry name" value="PHEHYDRXLASE"/>
</dbReference>
<comment type="caution">
    <text evidence="2">The sequence shown here is derived from an EMBL/GenBank/DDBJ whole genome shotgun (WGS) entry which is preliminary data.</text>
</comment>
<accession>A0ABS1CEH9</accession>
<organism evidence="2 3">
    <name type="scientific">Thiohalocapsa halophila</name>
    <dbReference type="NCBI Taxonomy" id="69359"/>
    <lineage>
        <taxon>Bacteria</taxon>
        <taxon>Pseudomonadati</taxon>
        <taxon>Pseudomonadota</taxon>
        <taxon>Gammaproteobacteria</taxon>
        <taxon>Chromatiales</taxon>
        <taxon>Chromatiaceae</taxon>
        <taxon>Thiohalocapsa</taxon>
    </lineage>
</organism>
<evidence type="ECO:0000313" key="3">
    <source>
        <dbReference type="Proteomes" id="UP000748752"/>
    </source>
</evidence>
<dbReference type="Gene3D" id="3.40.50.80">
    <property type="entry name" value="Nucleotide-binding domain of ferredoxin-NADP reductase (FNR) module"/>
    <property type="match status" value="1"/>
</dbReference>
<dbReference type="Proteomes" id="UP000748752">
    <property type="component" value="Unassembled WGS sequence"/>
</dbReference>
<dbReference type="RefSeq" id="WP_200234261.1">
    <property type="nucleotide sequence ID" value="NZ_NRRV01000006.1"/>
</dbReference>
<evidence type="ECO:0000313" key="2">
    <source>
        <dbReference type="EMBL" id="MBK1629904.1"/>
    </source>
</evidence>
<dbReference type="PROSITE" id="PS51384">
    <property type="entry name" value="FAD_FR"/>
    <property type="match status" value="1"/>
</dbReference>
<dbReference type="InterPro" id="IPR039261">
    <property type="entry name" value="FNR_nucleotide-bd"/>
</dbReference>
<name>A0ABS1CEH9_9GAMM</name>
<feature type="domain" description="FAD-binding FR-type" evidence="1">
    <location>
        <begin position="1"/>
        <end position="101"/>
    </location>
</feature>
<gene>
    <name evidence="2" type="ORF">CKO31_03930</name>
</gene>
<dbReference type="EMBL" id="NRRV01000006">
    <property type="protein sequence ID" value="MBK1629904.1"/>
    <property type="molecule type" value="Genomic_DNA"/>
</dbReference>
<dbReference type="PANTHER" id="PTHR47354">
    <property type="entry name" value="NADH OXIDOREDUCTASE HCR"/>
    <property type="match status" value="1"/>
</dbReference>
<dbReference type="InterPro" id="IPR008333">
    <property type="entry name" value="Cbr1-like_FAD-bd_dom"/>
</dbReference>
<keyword evidence="3" id="KW-1185">Reference proteome</keyword>
<dbReference type="SUPFAM" id="SSF63380">
    <property type="entry name" value="Riboflavin synthase domain-like"/>
    <property type="match status" value="1"/>
</dbReference>
<protein>
    <submittedName>
        <fullName evidence="2">Flavodoxin reductase</fullName>
    </submittedName>
</protein>
<reference evidence="2 3" key="1">
    <citation type="journal article" date="2020" name="Microorganisms">
        <title>Osmotic Adaptation and Compatible Solute Biosynthesis of Phototrophic Bacteria as Revealed from Genome Analyses.</title>
        <authorList>
            <person name="Imhoff J.F."/>
            <person name="Rahn T."/>
            <person name="Kunzel S."/>
            <person name="Keller A."/>
            <person name="Neulinger S.C."/>
        </authorList>
    </citation>
    <scope>NUCLEOTIDE SEQUENCE [LARGE SCALE GENOMIC DNA]</scope>
    <source>
        <strain evidence="2 3">DSM 6210</strain>
    </source>
</reference>
<evidence type="ECO:0000259" key="1">
    <source>
        <dbReference type="PROSITE" id="PS51384"/>
    </source>
</evidence>
<dbReference type="SUPFAM" id="SSF52343">
    <property type="entry name" value="Ferredoxin reductase-like, C-terminal NADP-linked domain"/>
    <property type="match status" value="1"/>
</dbReference>